<dbReference type="SUPFAM" id="SSF52025">
    <property type="entry name" value="PA domain"/>
    <property type="match status" value="1"/>
</dbReference>
<evidence type="ECO:0000256" key="3">
    <source>
        <dbReference type="SAM" id="SignalP"/>
    </source>
</evidence>
<dbReference type="PANTHER" id="PTHR10404">
    <property type="entry name" value="N-ACETYLATED-ALPHA-LINKED ACIDIC DIPEPTIDASE"/>
    <property type="match status" value="1"/>
</dbReference>
<evidence type="ECO:0000259" key="5">
    <source>
        <dbReference type="Pfam" id="PF04253"/>
    </source>
</evidence>
<dbReference type="Pfam" id="PF02225">
    <property type="entry name" value="PA"/>
    <property type="match status" value="1"/>
</dbReference>
<evidence type="ECO:0000256" key="2">
    <source>
        <dbReference type="SAM" id="MobiDB-lite"/>
    </source>
</evidence>
<dbReference type="RefSeq" id="XP_033676856.1">
    <property type="nucleotide sequence ID" value="XM_033836012.1"/>
</dbReference>
<dbReference type="CDD" id="cd08022">
    <property type="entry name" value="M28_PSMA_like"/>
    <property type="match status" value="1"/>
</dbReference>
<dbReference type="AlphaFoldDB" id="A0A6A6HVT9"/>
<gene>
    <name evidence="7" type="ORF">BU26DRAFT_610683</name>
</gene>
<evidence type="ECO:0000256" key="1">
    <source>
        <dbReference type="ARBA" id="ARBA00005634"/>
    </source>
</evidence>
<feature type="signal peptide" evidence="3">
    <location>
        <begin position="1"/>
        <end position="17"/>
    </location>
</feature>
<evidence type="ECO:0000313" key="7">
    <source>
        <dbReference type="EMBL" id="KAF2241852.1"/>
    </source>
</evidence>
<dbReference type="Proteomes" id="UP000800094">
    <property type="component" value="Unassembled WGS sequence"/>
</dbReference>
<protein>
    <submittedName>
        <fullName evidence="7">N-acetylated-alpha-linked acidic dipeptidase</fullName>
    </submittedName>
</protein>
<keyword evidence="8" id="KW-1185">Reference proteome</keyword>
<feature type="domain" description="Peptidase M28" evidence="6">
    <location>
        <begin position="348"/>
        <end position="538"/>
    </location>
</feature>
<dbReference type="SUPFAM" id="SSF53187">
    <property type="entry name" value="Zn-dependent exopeptidases"/>
    <property type="match status" value="1"/>
</dbReference>
<feature type="chain" id="PRO_5025335154" evidence="3">
    <location>
        <begin position="18"/>
        <end position="722"/>
    </location>
</feature>
<dbReference type="Pfam" id="PF04389">
    <property type="entry name" value="Peptidase_M28"/>
    <property type="match status" value="1"/>
</dbReference>
<feature type="domain" description="PA" evidence="4">
    <location>
        <begin position="162"/>
        <end position="235"/>
    </location>
</feature>
<dbReference type="GeneID" id="54589342"/>
<dbReference type="Gene3D" id="3.50.30.30">
    <property type="match status" value="1"/>
</dbReference>
<name>A0A6A6HVT9_9PLEO</name>
<keyword evidence="3" id="KW-0732">Signal</keyword>
<dbReference type="InterPro" id="IPR046450">
    <property type="entry name" value="PA_dom_sf"/>
</dbReference>
<dbReference type="Gene3D" id="3.40.630.10">
    <property type="entry name" value="Zn peptidases"/>
    <property type="match status" value="1"/>
</dbReference>
<reference evidence="7" key="1">
    <citation type="journal article" date="2020" name="Stud. Mycol.">
        <title>101 Dothideomycetes genomes: a test case for predicting lifestyles and emergence of pathogens.</title>
        <authorList>
            <person name="Haridas S."/>
            <person name="Albert R."/>
            <person name="Binder M."/>
            <person name="Bloem J."/>
            <person name="Labutti K."/>
            <person name="Salamov A."/>
            <person name="Andreopoulos B."/>
            <person name="Baker S."/>
            <person name="Barry K."/>
            <person name="Bills G."/>
            <person name="Bluhm B."/>
            <person name="Cannon C."/>
            <person name="Castanera R."/>
            <person name="Culley D."/>
            <person name="Daum C."/>
            <person name="Ezra D."/>
            <person name="Gonzalez J."/>
            <person name="Henrissat B."/>
            <person name="Kuo A."/>
            <person name="Liang C."/>
            <person name="Lipzen A."/>
            <person name="Lutzoni F."/>
            <person name="Magnuson J."/>
            <person name="Mondo S."/>
            <person name="Nolan M."/>
            <person name="Ohm R."/>
            <person name="Pangilinan J."/>
            <person name="Park H.-J."/>
            <person name="Ramirez L."/>
            <person name="Alfaro M."/>
            <person name="Sun H."/>
            <person name="Tritt A."/>
            <person name="Yoshinaga Y."/>
            <person name="Zwiers L.-H."/>
            <person name="Turgeon B."/>
            <person name="Goodwin S."/>
            <person name="Spatafora J."/>
            <person name="Crous P."/>
            <person name="Grigoriev I."/>
        </authorList>
    </citation>
    <scope>NUCLEOTIDE SEQUENCE</scope>
    <source>
        <strain evidence="7">CBS 122368</strain>
    </source>
</reference>
<dbReference type="Gene3D" id="1.20.930.40">
    <property type="entry name" value="Transferrin receptor-like, dimerisation domain"/>
    <property type="match status" value="1"/>
</dbReference>
<dbReference type="InterPro" id="IPR036757">
    <property type="entry name" value="TFR-like_dimer_dom_sf"/>
</dbReference>
<comment type="similarity">
    <text evidence="1">Belongs to the peptidase M28 family. M28B subfamily.</text>
</comment>
<dbReference type="PANTHER" id="PTHR10404:SF46">
    <property type="entry name" value="VACUOLAR PROTEIN SORTING-ASSOCIATED PROTEIN 70"/>
    <property type="match status" value="1"/>
</dbReference>
<feature type="region of interest" description="Disordered" evidence="2">
    <location>
        <begin position="219"/>
        <end position="245"/>
    </location>
</feature>
<proteinExistence type="inferred from homology"/>
<dbReference type="InterPro" id="IPR007484">
    <property type="entry name" value="Peptidase_M28"/>
</dbReference>
<dbReference type="FunFam" id="3.40.630.10:FF:000101">
    <property type="entry name" value="N-acetylated alpha-linked acidic dipeptidase like 1"/>
    <property type="match status" value="1"/>
</dbReference>
<dbReference type="SUPFAM" id="SSF47672">
    <property type="entry name" value="Transferrin receptor-like dimerisation domain"/>
    <property type="match status" value="1"/>
</dbReference>
<sequence>MKKLLLSLLVATKSSIACQREFPDEHFSSQFARSSDTLTARAEPFPPVWTKNEAILHRAFDSVELETWASYYTHGDHIAGRNKSMAEETAKKWNANGVPSSLVEYEVYLNYPESQKLVLNRANGSKYEAQLWEDKIAEDETTEYPGSIPAFHGYSASGDVEAEYVYVGRAHKDDFAALKSASINLEGKIALAKYGGPFRGIKVKNAEANGMVGVVIFTDPGDDGPQEAKGQAAYPKGPARQPSSIQRGSVAYIDRYVGDPTTPGWPSKPGVPRESNPTILPKIPSLPISFRDAYPILKALDGYGKAGKDMRRDSWVGGLNVTYSTGPAPGITLSLSNKMKDATTPIWNVIGIINGTNADETIVVGNHRDAWIIGGAADPNSGTAMLIEITRAFGELLKTGWKPRRNIVFASWDAEEYALIGSTEWVEEFAPWLADTVISYLNIDIAVNGPLPGASATPELRGIAQSVMKKVIYGNRTLYDAWYSLYRFRPEDNGFGNLGSGSDYTAFLQLGIGALDFGMGPGSTDPVYHYHSNYDSYHWMKTLVDPTYAIHTTAGQYIALLAYHLADDPLLPYDLDAFGRNLDYWARDVTSLTISCCGSAGATQQAVNLTTLIDAFRRFKDVAKQYQKVTSTDAFLQDDAKVQATNAKLKKLLRLFVREAGLPDRGFYKTALFAPNREDGYKAQTLPAVVEGLQDRNLSQAKEWNLFLVDAVDKASEMFTLP</sequence>
<dbReference type="InterPro" id="IPR039373">
    <property type="entry name" value="Peptidase_M28B"/>
</dbReference>
<evidence type="ECO:0000259" key="6">
    <source>
        <dbReference type="Pfam" id="PF04389"/>
    </source>
</evidence>
<dbReference type="CDD" id="cd02121">
    <property type="entry name" value="PA_GCPII_like"/>
    <property type="match status" value="1"/>
</dbReference>
<dbReference type="EMBL" id="ML987210">
    <property type="protein sequence ID" value="KAF2241852.1"/>
    <property type="molecule type" value="Genomic_DNA"/>
</dbReference>
<accession>A0A6A6HVT9</accession>
<dbReference type="FunFam" id="3.50.30.30:FF:000008">
    <property type="entry name" value="Glutamate carboxypeptidase 2"/>
    <property type="match status" value="1"/>
</dbReference>
<dbReference type="InterPro" id="IPR003137">
    <property type="entry name" value="PA_domain"/>
</dbReference>
<dbReference type="InterPro" id="IPR007365">
    <property type="entry name" value="TFR-like_dimer_dom"/>
</dbReference>
<feature type="domain" description="Transferrin receptor-like dimerisation" evidence="5">
    <location>
        <begin position="608"/>
        <end position="719"/>
    </location>
</feature>
<organism evidence="7 8">
    <name type="scientific">Trematosphaeria pertusa</name>
    <dbReference type="NCBI Taxonomy" id="390896"/>
    <lineage>
        <taxon>Eukaryota</taxon>
        <taxon>Fungi</taxon>
        <taxon>Dikarya</taxon>
        <taxon>Ascomycota</taxon>
        <taxon>Pezizomycotina</taxon>
        <taxon>Dothideomycetes</taxon>
        <taxon>Pleosporomycetidae</taxon>
        <taxon>Pleosporales</taxon>
        <taxon>Massarineae</taxon>
        <taxon>Trematosphaeriaceae</taxon>
        <taxon>Trematosphaeria</taxon>
    </lineage>
</organism>
<evidence type="ECO:0000313" key="8">
    <source>
        <dbReference type="Proteomes" id="UP000800094"/>
    </source>
</evidence>
<dbReference type="OrthoDB" id="5841748at2759"/>
<dbReference type="GO" id="GO:0004180">
    <property type="term" value="F:carboxypeptidase activity"/>
    <property type="evidence" value="ECO:0007669"/>
    <property type="project" value="TreeGrafter"/>
</dbReference>
<evidence type="ECO:0000259" key="4">
    <source>
        <dbReference type="Pfam" id="PF02225"/>
    </source>
</evidence>
<dbReference type="Pfam" id="PF04253">
    <property type="entry name" value="TFR_dimer"/>
    <property type="match status" value="1"/>
</dbReference>